<dbReference type="RefSeq" id="WP_086514596.1">
    <property type="nucleotide sequence ID" value="NZ_MDJZ01000015.1"/>
</dbReference>
<sequence>MPFITRGKRREKAGAATVVVGLSVAFVLCGCTDQPTVPSVAPTQSQSDQDARTFQEEYAAYVSLALDSISEDELKPLLTGDLLAESVSEIDDAKRQGTHVIGKYTYSNFAVTDQGTDTEGNSYMVAQACLDVTGSRVRDSNGNDITPARDPFISMQLKAITIDEGAWRISDAVRNDEVKACG</sequence>
<proteinExistence type="predicted"/>
<reference evidence="1 2" key="1">
    <citation type="submission" date="2016-08" db="EMBL/GenBank/DDBJ databases">
        <title>Genome sequence of Clavibacter michiganensis spp strain CFBP8019.</title>
        <authorList>
            <person name="Thapa S.P."/>
            <person name="Coaker G."/>
            <person name="Jacques M.-A."/>
        </authorList>
    </citation>
    <scope>NUCLEOTIDE SEQUENCE [LARGE SCALE GENOMIC DNA]</scope>
    <source>
        <strain evidence="1">CFBP8019</strain>
    </source>
</reference>
<evidence type="ECO:0008006" key="3">
    <source>
        <dbReference type="Google" id="ProtNLM"/>
    </source>
</evidence>
<dbReference type="PROSITE" id="PS51257">
    <property type="entry name" value="PROKAR_LIPOPROTEIN"/>
    <property type="match status" value="1"/>
</dbReference>
<organism evidence="1 2">
    <name type="scientific">Clavibacter michiganensis</name>
    <dbReference type="NCBI Taxonomy" id="28447"/>
    <lineage>
        <taxon>Bacteria</taxon>
        <taxon>Bacillati</taxon>
        <taxon>Actinomycetota</taxon>
        <taxon>Actinomycetes</taxon>
        <taxon>Micrococcales</taxon>
        <taxon>Microbacteriaceae</taxon>
        <taxon>Clavibacter</taxon>
    </lineage>
</organism>
<comment type="caution">
    <text evidence="1">The sequence shown here is derived from an EMBL/GenBank/DDBJ whole genome shotgun (WGS) entry which is preliminary data.</text>
</comment>
<dbReference type="EMBL" id="MDJZ01000015">
    <property type="protein sequence ID" value="OUE24710.1"/>
    <property type="molecule type" value="Genomic_DNA"/>
</dbReference>
<evidence type="ECO:0000313" key="2">
    <source>
        <dbReference type="Proteomes" id="UP000195101"/>
    </source>
</evidence>
<name>A0A251YKD4_9MICO</name>
<dbReference type="OrthoDB" id="5124482at2"/>
<keyword evidence="2" id="KW-1185">Reference proteome</keyword>
<dbReference type="AlphaFoldDB" id="A0A251YKD4"/>
<evidence type="ECO:0000313" key="1">
    <source>
        <dbReference type="EMBL" id="OUE24710.1"/>
    </source>
</evidence>
<protein>
    <recommendedName>
        <fullName evidence="3">Lipoprotein</fullName>
    </recommendedName>
</protein>
<accession>A0A251YKD4</accession>
<dbReference type="Proteomes" id="UP000195101">
    <property type="component" value="Unassembled WGS sequence"/>
</dbReference>
<gene>
    <name evidence="1" type="ORF">BFL37_07890</name>
</gene>